<dbReference type="EMBL" id="JAUTXU010000027">
    <property type="protein sequence ID" value="KAK3719279.1"/>
    <property type="molecule type" value="Genomic_DNA"/>
</dbReference>
<sequence>MGAGAEEQRAVPAGKDEVKRVRAAAPPIHDSKGNVDLTTALNKINWKKKNDEPRIWNTHNLSSRLAVDAMCAGTASLLVSPVITVIDKAIIENASGKRAMGESFKASFSGLVLRPHHFLVSRPFALLFALYSGTYLTANTLDTFKSTTGNKPASTVSSGVSKFAATSTANLSLCLWKDAQFTKMFGTVAARPLPPISYGLFAVRDSMTMFASFNLPSLLGPSLPLPEAAERYISRTSTMQFIAPAAMQLFSTPIHLLGLDLYNRNESTQFADRLSKVRVDWIKSALARMCRIVPAFGVGGVVNNGMRKSLMERLE</sequence>
<keyword evidence="2" id="KW-1185">Reference proteome</keyword>
<evidence type="ECO:0000313" key="1">
    <source>
        <dbReference type="EMBL" id="KAK3719279.1"/>
    </source>
</evidence>
<reference evidence="1" key="1">
    <citation type="submission" date="2023-07" db="EMBL/GenBank/DDBJ databases">
        <title>Black Yeasts Isolated from many extreme environments.</title>
        <authorList>
            <person name="Coleine C."/>
            <person name="Stajich J.E."/>
            <person name="Selbmann L."/>
        </authorList>
    </citation>
    <scope>NUCLEOTIDE SEQUENCE</scope>
    <source>
        <strain evidence="1">CCFEE 5714</strain>
    </source>
</reference>
<organism evidence="1 2">
    <name type="scientific">Vermiconidia calcicola</name>
    <dbReference type="NCBI Taxonomy" id="1690605"/>
    <lineage>
        <taxon>Eukaryota</taxon>
        <taxon>Fungi</taxon>
        <taxon>Dikarya</taxon>
        <taxon>Ascomycota</taxon>
        <taxon>Pezizomycotina</taxon>
        <taxon>Dothideomycetes</taxon>
        <taxon>Dothideomycetidae</taxon>
        <taxon>Mycosphaerellales</taxon>
        <taxon>Extremaceae</taxon>
        <taxon>Vermiconidia</taxon>
    </lineage>
</organism>
<comment type="caution">
    <text evidence="1">The sequence shown here is derived from an EMBL/GenBank/DDBJ whole genome shotgun (WGS) entry which is preliminary data.</text>
</comment>
<evidence type="ECO:0000313" key="2">
    <source>
        <dbReference type="Proteomes" id="UP001281147"/>
    </source>
</evidence>
<gene>
    <name evidence="1" type="ORF">LTR37_004498</name>
</gene>
<protein>
    <submittedName>
        <fullName evidence="1">Uncharacterized protein</fullName>
    </submittedName>
</protein>
<dbReference type="Proteomes" id="UP001281147">
    <property type="component" value="Unassembled WGS sequence"/>
</dbReference>
<accession>A0ACC3NLT5</accession>
<proteinExistence type="predicted"/>
<name>A0ACC3NLT5_9PEZI</name>